<dbReference type="GO" id="GO:0019752">
    <property type="term" value="P:carboxylic acid metabolic process"/>
    <property type="evidence" value="ECO:0007669"/>
    <property type="project" value="InterPro"/>
</dbReference>
<gene>
    <name evidence="5" type="ORF">AK830_g2118</name>
</gene>
<dbReference type="PANTHER" id="PTHR42735">
    <property type="match status" value="1"/>
</dbReference>
<dbReference type="SUPFAM" id="SSF53383">
    <property type="entry name" value="PLP-dependent transferases"/>
    <property type="match status" value="1"/>
</dbReference>
<dbReference type="PANTHER" id="PTHR42735:SF4">
    <property type="entry name" value="PYRIDOXAL PHOSPHATE-DEPENDENT DECARBOXYLASE FAMILY PROTEIN"/>
    <property type="match status" value="1"/>
</dbReference>
<sequence>MSGERTEEFNATHSYFIGPKGANLPDFRANINTILDELLEARQNYYPEDQRFISKQVRRSDKFLEVRANLSLATQKVAQLLGEHSAPFWSPRYQAHMATDLTMSSLLGYFMTMLYNPNNVALEASPMTTLVELRVGQQLCELFGYNIHEEKSPLAWGHITCDGSVANLESIWVVTDANTLDSTARNLKFYPLSLFKAVTHGKLKFIAEKFKITPCKKGSPEKLFKDLDEWELINLRPETVLDLPKKLNEQFGITGQFLEGALNEYNIQTVGREVFNIKNPMQYFVSKTRHYSWPKGAAIAGLGSGNVVGVDVDIGARMDMAVLEEKLQQCVKSKTAVYAVVAVVGSTEEGAVDRLTDILALREKFQNEHGLSFLVHADAAWGGYFATMLNRHKHCVATGPDSSIKPDPESYLDRETVEDLQALQHADSITVDPHKAGYIPYPAGSLVYRDGRMRHLVTWSGPYLSQGSADNIGVYGVEGSKPGASAMSAWFSNQTIGLNHRGYGMLLGEATFTSARLSAHYATMINDDFICVPFNMLPAEDKGNNSFFSEPVEKQRQEIRDLIIGKEDYDIFKSEDAMKIIRQLGSDLNINAFALNWKHENGDLNTDPDEASYFMKKVVDKLSITTANTDPTKIPIMLTSTQFALADYGKCAEAFMDRIGVHRSCQSLFVVRNVVMSPFPTQMNFILKLMKDLEDQIREEVEDCRKRNTPGKGKVQFLVQGSPHDSEVFLVFQTSFHSATRRQQLIVTATLDDKFKSFYESLAKDDAEIVILESNDPLDIKTIVENIGTPDSPEFSAKMYGRDSPEHSLSGAVLLKSVVKSRPLNSAHRDDEYPADFMPFYLYGTQQDTHISHMLVKAPNIALCASNLTFTPDLPEESAPLLAEGLVLGLSEVPENAMQPFLEKNDNLPAGFFFGKGKQFQVKVWKDPKSPGEEGLGLLEDLGDPLYTGEVTLGGHVLVDAEGLNRDEFLDKPPVSDSWQKELDKIGSMLDGTYDTKCQEGHF</sequence>
<keyword evidence="6" id="KW-1185">Reference proteome</keyword>
<evidence type="ECO:0000256" key="1">
    <source>
        <dbReference type="ARBA" id="ARBA00001933"/>
    </source>
</evidence>
<dbReference type="EMBL" id="LKCW01000019">
    <property type="protein sequence ID" value="KPM44453.1"/>
    <property type="molecule type" value="Genomic_DNA"/>
</dbReference>
<dbReference type="GO" id="GO:0016830">
    <property type="term" value="F:carbon-carbon lyase activity"/>
    <property type="evidence" value="ECO:0007669"/>
    <property type="project" value="InterPro"/>
</dbReference>
<dbReference type="Gene3D" id="3.40.640.10">
    <property type="entry name" value="Type I PLP-dependent aspartate aminotransferase-like (Major domain)"/>
    <property type="match status" value="1"/>
</dbReference>
<reference evidence="5 6" key="1">
    <citation type="submission" date="2015-09" db="EMBL/GenBank/DDBJ databases">
        <title>Draft genome of a European isolate of the apple canker pathogen Neonectria ditissima.</title>
        <authorList>
            <person name="Gomez-Cortecero A."/>
            <person name="Harrison R.J."/>
            <person name="Armitage A.D."/>
        </authorList>
    </citation>
    <scope>NUCLEOTIDE SEQUENCE [LARGE SCALE GENOMIC DNA]</scope>
    <source>
        <strain evidence="5 6">R09/05</strain>
    </source>
</reference>
<keyword evidence="3" id="KW-0456">Lyase</keyword>
<dbReference type="OrthoDB" id="2161780at2759"/>
<evidence type="ECO:0000313" key="5">
    <source>
        <dbReference type="EMBL" id="KPM44453.1"/>
    </source>
</evidence>
<dbReference type="STRING" id="78410.A0A0P7B456"/>
<accession>A0A0P7B456</accession>
<evidence type="ECO:0000313" key="6">
    <source>
        <dbReference type="Proteomes" id="UP000050424"/>
    </source>
</evidence>
<proteinExistence type="predicted"/>
<comment type="caution">
    <text evidence="5">The sequence shown here is derived from an EMBL/GenBank/DDBJ whole genome shotgun (WGS) entry which is preliminary data.</text>
</comment>
<dbReference type="InterPro" id="IPR015424">
    <property type="entry name" value="PyrdxlP-dep_Trfase"/>
</dbReference>
<evidence type="ECO:0000256" key="4">
    <source>
        <dbReference type="PIRSR" id="PIRSR602129-50"/>
    </source>
</evidence>
<evidence type="ECO:0000256" key="3">
    <source>
        <dbReference type="ARBA" id="ARBA00023239"/>
    </source>
</evidence>
<organism evidence="5 6">
    <name type="scientific">Neonectria ditissima</name>
    <dbReference type="NCBI Taxonomy" id="78410"/>
    <lineage>
        <taxon>Eukaryota</taxon>
        <taxon>Fungi</taxon>
        <taxon>Dikarya</taxon>
        <taxon>Ascomycota</taxon>
        <taxon>Pezizomycotina</taxon>
        <taxon>Sordariomycetes</taxon>
        <taxon>Hypocreomycetidae</taxon>
        <taxon>Hypocreales</taxon>
        <taxon>Nectriaceae</taxon>
        <taxon>Neonectria</taxon>
    </lineage>
</organism>
<evidence type="ECO:0000256" key="2">
    <source>
        <dbReference type="ARBA" id="ARBA00022898"/>
    </source>
</evidence>
<feature type="modified residue" description="N6-(pyridoxal phosphate)lysine" evidence="4">
    <location>
        <position position="435"/>
    </location>
</feature>
<comment type="cofactor">
    <cofactor evidence="1 4">
        <name>pyridoxal 5'-phosphate</name>
        <dbReference type="ChEBI" id="CHEBI:597326"/>
    </cofactor>
</comment>
<dbReference type="InterPro" id="IPR015421">
    <property type="entry name" value="PyrdxlP-dep_Trfase_major"/>
</dbReference>
<dbReference type="InterPro" id="IPR002129">
    <property type="entry name" value="PyrdxlP-dep_de-COase"/>
</dbReference>
<evidence type="ECO:0008006" key="7">
    <source>
        <dbReference type="Google" id="ProtNLM"/>
    </source>
</evidence>
<dbReference type="Pfam" id="PF00282">
    <property type="entry name" value="Pyridoxal_deC"/>
    <property type="match status" value="1"/>
</dbReference>
<dbReference type="GO" id="GO:0030170">
    <property type="term" value="F:pyridoxal phosphate binding"/>
    <property type="evidence" value="ECO:0007669"/>
    <property type="project" value="InterPro"/>
</dbReference>
<dbReference type="Proteomes" id="UP000050424">
    <property type="component" value="Unassembled WGS sequence"/>
</dbReference>
<keyword evidence="2 4" id="KW-0663">Pyridoxal phosphate</keyword>
<dbReference type="AlphaFoldDB" id="A0A0P7B456"/>
<name>A0A0P7B456_9HYPO</name>
<dbReference type="InterPro" id="IPR050477">
    <property type="entry name" value="GrpII_AminoAcid_Decarb"/>
</dbReference>
<protein>
    <recommendedName>
        <fullName evidence="7">L-tyrosine decarboxylase</fullName>
    </recommendedName>
</protein>